<dbReference type="EMBL" id="JAINUG010000051">
    <property type="protein sequence ID" value="KAJ8404813.1"/>
    <property type="molecule type" value="Genomic_DNA"/>
</dbReference>
<evidence type="ECO:0000313" key="2">
    <source>
        <dbReference type="EMBL" id="KAJ8404813.1"/>
    </source>
</evidence>
<proteinExistence type="predicted"/>
<feature type="compositionally biased region" description="Basic and acidic residues" evidence="1">
    <location>
        <begin position="46"/>
        <end position="58"/>
    </location>
</feature>
<feature type="region of interest" description="Disordered" evidence="1">
    <location>
        <begin position="40"/>
        <end position="75"/>
    </location>
</feature>
<evidence type="ECO:0000313" key="3">
    <source>
        <dbReference type="Proteomes" id="UP001221898"/>
    </source>
</evidence>
<sequence>MYSLLSLTPPCVSRVPRPIPLLDCVARPVVRGELPRDRGGLPAVARRPDAAVDGKVEAAPRALQSPGGGGTCSHLPLKAPPSALWQGGTSRCVGGRGALSEKRDRRLALPRRSAVPESSGPFRRYGPSAVTPPMRGFTGDNPVWTGS</sequence>
<gene>
    <name evidence="2" type="ORF">AAFF_G00332000</name>
</gene>
<comment type="caution">
    <text evidence="2">The sequence shown here is derived from an EMBL/GenBank/DDBJ whole genome shotgun (WGS) entry which is preliminary data.</text>
</comment>
<name>A0AAD7SLQ4_9TELE</name>
<accession>A0AAD7SLQ4</accession>
<feature type="region of interest" description="Disordered" evidence="1">
    <location>
        <begin position="95"/>
        <end position="147"/>
    </location>
</feature>
<dbReference type="AlphaFoldDB" id="A0AAD7SLQ4"/>
<organism evidence="2 3">
    <name type="scientific">Aldrovandia affinis</name>
    <dbReference type="NCBI Taxonomy" id="143900"/>
    <lineage>
        <taxon>Eukaryota</taxon>
        <taxon>Metazoa</taxon>
        <taxon>Chordata</taxon>
        <taxon>Craniata</taxon>
        <taxon>Vertebrata</taxon>
        <taxon>Euteleostomi</taxon>
        <taxon>Actinopterygii</taxon>
        <taxon>Neopterygii</taxon>
        <taxon>Teleostei</taxon>
        <taxon>Notacanthiformes</taxon>
        <taxon>Halosauridae</taxon>
        <taxon>Aldrovandia</taxon>
    </lineage>
</organism>
<evidence type="ECO:0000256" key="1">
    <source>
        <dbReference type="SAM" id="MobiDB-lite"/>
    </source>
</evidence>
<protein>
    <submittedName>
        <fullName evidence="2">Uncharacterized protein</fullName>
    </submittedName>
</protein>
<dbReference type="Proteomes" id="UP001221898">
    <property type="component" value="Unassembled WGS sequence"/>
</dbReference>
<reference evidence="2" key="1">
    <citation type="journal article" date="2023" name="Science">
        <title>Genome structures resolve the early diversification of teleost fishes.</title>
        <authorList>
            <person name="Parey E."/>
            <person name="Louis A."/>
            <person name="Montfort J."/>
            <person name="Bouchez O."/>
            <person name="Roques C."/>
            <person name="Iampietro C."/>
            <person name="Lluch J."/>
            <person name="Castinel A."/>
            <person name="Donnadieu C."/>
            <person name="Desvignes T."/>
            <person name="Floi Bucao C."/>
            <person name="Jouanno E."/>
            <person name="Wen M."/>
            <person name="Mejri S."/>
            <person name="Dirks R."/>
            <person name="Jansen H."/>
            <person name="Henkel C."/>
            <person name="Chen W.J."/>
            <person name="Zahm M."/>
            <person name="Cabau C."/>
            <person name="Klopp C."/>
            <person name="Thompson A.W."/>
            <person name="Robinson-Rechavi M."/>
            <person name="Braasch I."/>
            <person name="Lecointre G."/>
            <person name="Bobe J."/>
            <person name="Postlethwait J.H."/>
            <person name="Berthelot C."/>
            <person name="Roest Crollius H."/>
            <person name="Guiguen Y."/>
        </authorList>
    </citation>
    <scope>NUCLEOTIDE SEQUENCE</scope>
    <source>
        <strain evidence="2">NC1722</strain>
    </source>
</reference>
<keyword evidence="3" id="KW-1185">Reference proteome</keyword>